<dbReference type="PANTHER" id="PTHR39607">
    <property type="entry name" value="XANTHOCILLIN BIOSYNTHESIS CLUSTER TRANSCRIPTION FACTOR XANC-RELATED"/>
    <property type="match status" value="1"/>
</dbReference>
<evidence type="ECO:0000256" key="1">
    <source>
        <dbReference type="SAM" id="MobiDB-lite"/>
    </source>
</evidence>
<dbReference type="EMBL" id="WIGM01000254">
    <property type="protein sequence ID" value="KAF6831715.1"/>
    <property type="molecule type" value="Genomic_DNA"/>
</dbReference>
<dbReference type="GO" id="GO:0003700">
    <property type="term" value="F:DNA-binding transcription factor activity"/>
    <property type="evidence" value="ECO:0007669"/>
    <property type="project" value="InterPro"/>
</dbReference>
<feature type="compositionally biased region" description="Polar residues" evidence="1">
    <location>
        <begin position="270"/>
        <end position="280"/>
    </location>
</feature>
<feature type="region of interest" description="Disordered" evidence="1">
    <location>
        <begin position="208"/>
        <end position="234"/>
    </location>
</feature>
<comment type="caution">
    <text evidence="2">The sequence shown here is derived from an EMBL/GenBank/DDBJ whole genome shotgun (WGS) entry which is preliminary data.</text>
</comment>
<keyword evidence="3" id="KW-1185">Reference proteome</keyword>
<evidence type="ECO:0000313" key="2">
    <source>
        <dbReference type="EMBL" id="KAF6831715.1"/>
    </source>
</evidence>
<sequence length="524" mass="56922">MTAMDTTAPAAQPDDHECNSNMGPDPMHARPYALPGVNQLPPEDDWTGIEDPKEKKKLQNRVAQRVYRHRMKERIKMLQDRLEYHETRRREAPTPMPSNPIPPATTTVMAPSLVYPSTEMMPAADRTTPAPYDMLPHHLGQDALHTPMDCGDGSFFRAAGGGGLLAPDALACPTAGMDGVEWPGDMSHDFMLKCLYLQSQLLHVDKDETARERTPEDGNTGTQKPFPFHAPHMLSPGNGDDLYFELDPLVVGSGPDGAGVLSDTALHNPGSATSTSTRSQRGGMPETPSSVSSAANKAAEKARATLTTPTTATFTPTPNGGHRRASSTGNIGIGINNAGSPSTLTHDAPMDERLGSVMEQAEAAGFASFDELVMAYYGEQLDESSPLANEQRLSRNRRLPRVVSDVYRRAGGWSSWERRGFYEEMLKIAEAMLASEGAAARASLAEGILPLADGGDRDKECLRIRRMVQEQVPNLWALNSGLVANDGDWRQRDRSNAALGSILLMHCAGRMPKEQLLGLLEMCL</sequence>
<dbReference type="CDD" id="cd14688">
    <property type="entry name" value="bZIP_YAP"/>
    <property type="match status" value="1"/>
</dbReference>
<feature type="region of interest" description="Disordered" evidence="1">
    <location>
        <begin position="1"/>
        <end position="51"/>
    </location>
</feature>
<dbReference type="InterPro" id="IPR046347">
    <property type="entry name" value="bZIP_sf"/>
</dbReference>
<dbReference type="AlphaFoldDB" id="A0A8H6KI14"/>
<dbReference type="OrthoDB" id="194358at2759"/>
<evidence type="ECO:0008006" key="4">
    <source>
        <dbReference type="Google" id="ProtNLM"/>
    </source>
</evidence>
<organism evidence="2 3">
    <name type="scientific">Colletotrichum musicola</name>
    <dbReference type="NCBI Taxonomy" id="2175873"/>
    <lineage>
        <taxon>Eukaryota</taxon>
        <taxon>Fungi</taxon>
        <taxon>Dikarya</taxon>
        <taxon>Ascomycota</taxon>
        <taxon>Pezizomycotina</taxon>
        <taxon>Sordariomycetes</taxon>
        <taxon>Hypocreomycetidae</taxon>
        <taxon>Glomerellales</taxon>
        <taxon>Glomerellaceae</taxon>
        <taxon>Colletotrichum</taxon>
        <taxon>Colletotrichum orchidearum species complex</taxon>
    </lineage>
</organism>
<dbReference type="Gene3D" id="1.20.5.170">
    <property type="match status" value="1"/>
</dbReference>
<dbReference type="SUPFAM" id="SSF57959">
    <property type="entry name" value="Leucine zipper domain"/>
    <property type="match status" value="1"/>
</dbReference>
<name>A0A8H6KI14_9PEZI</name>
<feature type="compositionally biased region" description="Low complexity" evidence="1">
    <location>
        <begin position="304"/>
        <end position="318"/>
    </location>
</feature>
<proteinExistence type="predicted"/>
<accession>A0A8H6KI14</accession>
<feature type="region of interest" description="Disordered" evidence="1">
    <location>
        <begin position="260"/>
        <end position="349"/>
    </location>
</feature>
<dbReference type="InterPro" id="IPR052635">
    <property type="entry name" value="Sec_Metab_Biosynth_Reg"/>
</dbReference>
<protein>
    <recommendedName>
        <fullName evidence="4">BZIP domain-containing protein</fullName>
    </recommendedName>
</protein>
<dbReference type="Proteomes" id="UP000639643">
    <property type="component" value="Unassembled WGS sequence"/>
</dbReference>
<reference evidence="2" key="1">
    <citation type="journal article" date="2020" name="Phytopathology">
        <title>Genome Sequence Resources of Colletotrichum truncatum, C. plurivorum, C. musicola, and C. sojae: Four Species Pathogenic to Soybean (Glycine max).</title>
        <authorList>
            <person name="Rogerio F."/>
            <person name="Boufleur T.R."/>
            <person name="Ciampi-Guillardi M."/>
            <person name="Sukno S.A."/>
            <person name="Thon M.R."/>
            <person name="Massola Junior N.S."/>
            <person name="Baroncelli R."/>
        </authorList>
    </citation>
    <scope>NUCLEOTIDE SEQUENCE</scope>
    <source>
        <strain evidence="2">LFN0074</strain>
    </source>
</reference>
<gene>
    <name evidence="2" type="ORF">CMUS01_07231</name>
</gene>
<evidence type="ECO:0000313" key="3">
    <source>
        <dbReference type="Proteomes" id="UP000639643"/>
    </source>
</evidence>
<dbReference type="PANTHER" id="PTHR39607:SF1">
    <property type="entry name" value="B-ZIP TRANSCRIPTION FACTOR (EUROFUNG)"/>
    <property type="match status" value="1"/>
</dbReference>